<feature type="transmembrane region" description="Helical" evidence="10">
    <location>
        <begin position="424"/>
        <end position="446"/>
    </location>
</feature>
<name>A0A830F739_9EURY</name>
<dbReference type="NCBIfam" id="TIGR00797">
    <property type="entry name" value="matE"/>
    <property type="match status" value="1"/>
</dbReference>
<dbReference type="EMBL" id="BMPG01000001">
    <property type="protein sequence ID" value="GGL45749.1"/>
    <property type="molecule type" value="Genomic_DNA"/>
</dbReference>
<feature type="transmembrane region" description="Helical" evidence="10">
    <location>
        <begin position="195"/>
        <end position="220"/>
    </location>
</feature>
<dbReference type="GO" id="GO:0015297">
    <property type="term" value="F:antiporter activity"/>
    <property type="evidence" value="ECO:0007669"/>
    <property type="project" value="UniProtKB-KW"/>
</dbReference>
<accession>A0A830F739</accession>
<proteinExistence type="predicted"/>
<dbReference type="Pfam" id="PF01554">
    <property type="entry name" value="MatE"/>
    <property type="match status" value="2"/>
</dbReference>
<protein>
    <recommendedName>
        <fullName evidence="9">Multidrug-efflux transporter</fullName>
    </recommendedName>
</protein>
<keyword evidence="7" id="KW-0406">Ion transport</keyword>
<dbReference type="PANTHER" id="PTHR43298">
    <property type="entry name" value="MULTIDRUG RESISTANCE PROTEIN NORM-RELATED"/>
    <property type="match status" value="1"/>
</dbReference>
<evidence type="ECO:0000313" key="11">
    <source>
        <dbReference type="EMBL" id="GGL45749.1"/>
    </source>
</evidence>
<dbReference type="GO" id="GO:0005886">
    <property type="term" value="C:plasma membrane"/>
    <property type="evidence" value="ECO:0007669"/>
    <property type="project" value="UniProtKB-SubCell"/>
</dbReference>
<feature type="transmembrane region" description="Helical" evidence="10">
    <location>
        <begin position="362"/>
        <end position="382"/>
    </location>
</feature>
<evidence type="ECO:0000256" key="5">
    <source>
        <dbReference type="ARBA" id="ARBA00022692"/>
    </source>
</evidence>
<feature type="transmembrane region" description="Helical" evidence="10">
    <location>
        <begin position="95"/>
        <end position="117"/>
    </location>
</feature>
<comment type="subcellular location">
    <subcellularLocation>
        <location evidence="1">Cell membrane</location>
        <topology evidence="1">Multi-pass membrane protein</topology>
    </subcellularLocation>
</comment>
<keyword evidence="12" id="KW-1185">Reference proteome</keyword>
<dbReference type="PIRSF" id="PIRSF006603">
    <property type="entry name" value="DinF"/>
    <property type="match status" value="1"/>
</dbReference>
<feature type="transmembrane region" description="Helical" evidence="10">
    <location>
        <begin position="322"/>
        <end position="342"/>
    </location>
</feature>
<evidence type="ECO:0000256" key="3">
    <source>
        <dbReference type="ARBA" id="ARBA00022449"/>
    </source>
</evidence>
<sequence length="462" mass="46858">MLDVSDEDIVDGPITRTLLVLAAPLVAQNFVVIAQQVVDLFWVGRLGEPPVAALGLLAPVIGLLSAGVFVVFVGAQVNVAQRAGADEPDAAIRTAVQGALLGFAAYAVVTAAVLALVDPVFARLPLDAAVAGAAAAYLGVYALGLAPMAASNALEAGLVGFGDTRGAFVITAATIGTNVVLDPLLIFGYAGVPALGIRGAALATALGYVAGLLTVLVLVARGRRGFRLRRSHLAIDAALARDVIDVGGPNGVQNAARQVARLLVVGVVSAAGGAAGLAAYTVGARVATIAFVPPQGLGQAASSIIGQSLGADRPDRAERTTWVGIAVACGGLLVVGALQWRFPAAIAHAFAPTLDGQALAHTVSYLRILAYGYWAFGAIYVFEAGFNGASRTRVSMVMTMLQYWAVRLPVAAVGALALGFGVTAVFWAVTASNVAAAVGAGVYYRYSTRNGMLERAADAAGS</sequence>
<evidence type="ECO:0000256" key="10">
    <source>
        <dbReference type="SAM" id="Phobius"/>
    </source>
</evidence>
<keyword evidence="3" id="KW-0050">Antiport</keyword>
<evidence type="ECO:0000256" key="2">
    <source>
        <dbReference type="ARBA" id="ARBA00022448"/>
    </source>
</evidence>
<keyword evidence="6 10" id="KW-1133">Transmembrane helix</keyword>
<feature type="transmembrane region" description="Helical" evidence="10">
    <location>
        <begin position="394"/>
        <end position="418"/>
    </location>
</feature>
<reference evidence="11" key="1">
    <citation type="journal article" date="2014" name="Int. J. Syst. Evol. Microbiol.">
        <title>Complete genome sequence of Corynebacterium casei LMG S-19264T (=DSM 44701T), isolated from a smear-ripened cheese.</title>
        <authorList>
            <consortium name="US DOE Joint Genome Institute (JGI-PGF)"/>
            <person name="Walter F."/>
            <person name="Albersmeier A."/>
            <person name="Kalinowski J."/>
            <person name="Ruckert C."/>
        </authorList>
    </citation>
    <scope>NUCLEOTIDE SEQUENCE</scope>
    <source>
        <strain evidence="11">JCM 19596</strain>
    </source>
</reference>
<dbReference type="RefSeq" id="WP_188974586.1">
    <property type="nucleotide sequence ID" value="NZ_BMPG01000001.1"/>
</dbReference>
<dbReference type="InterPro" id="IPR050222">
    <property type="entry name" value="MATE_MdtK"/>
</dbReference>
<dbReference type="InterPro" id="IPR002528">
    <property type="entry name" value="MATE_fam"/>
</dbReference>
<organism evidence="11 12">
    <name type="scientific">Halocalculus aciditolerans</name>
    <dbReference type="NCBI Taxonomy" id="1383812"/>
    <lineage>
        <taxon>Archaea</taxon>
        <taxon>Methanobacteriati</taxon>
        <taxon>Methanobacteriota</taxon>
        <taxon>Stenosarchaea group</taxon>
        <taxon>Halobacteria</taxon>
        <taxon>Halobacteriales</taxon>
        <taxon>Halobacteriaceae</taxon>
        <taxon>Halocalculus</taxon>
    </lineage>
</organism>
<evidence type="ECO:0000313" key="12">
    <source>
        <dbReference type="Proteomes" id="UP000607197"/>
    </source>
</evidence>
<dbReference type="OrthoDB" id="214119at2157"/>
<dbReference type="GO" id="GO:0006811">
    <property type="term" value="P:monoatomic ion transport"/>
    <property type="evidence" value="ECO:0007669"/>
    <property type="project" value="UniProtKB-KW"/>
</dbReference>
<dbReference type="AlphaFoldDB" id="A0A830F739"/>
<feature type="transmembrane region" description="Helical" evidence="10">
    <location>
        <begin position="51"/>
        <end position="74"/>
    </location>
</feature>
<evidence type="ECO:0000256" key="1">
    <source>
        <dbReference type="ARBA" id="ARBA00004651"/>
    </source>
</evidence>
<evidence type="ECO:0000256" key="9">
    <source>
        <dbReference type="ARBA" id="ARBA00031636"/>
    </source>
</evidence>
<dbReference type="InterPro" id="IPR048279">
    <property type="entry name" value="MdtK-like"/>
</dbReference>
<evidence type="ECO:0000256" key="4">
    <source>
        <dbReference type="ARBA" id="ARBA00022475"/>
    </source>
</evidence>
<keyword evidence="4" id="KW-1003">Cell membrane</keyword>
<comment type="caution">
    <text evidence="11">The sequence shown here is derived from an EMBL/GenBank/DDBJ whole genome shotgun (WGS) entry which is preliminary data.</text>
</comment>
<feature type="transmembrane region" description="Helical" evidence="10">
    <location>
        <begin position="129"/>
        <end position="154"/>
    </location>
</feature>
<keyword evidence="8 10" id="KW-0472">Membrane</keyword>
<reference evidence="11" key="2">
    <citation type="submission" date="2020-09" db="EMBL/GenBank/DDBJ databases">
        <authorList>
            <person name="Sun Q."/>
            <person name="Ohkuma M."/>
        </authorList>
    </citation>
    <scope>NUCLEOTIDE SEQUENCE</scope>
    <source>
        <strain evidence="11">JCM 19596</strain>
    </source>
</reference>
<evidence type="ECO:0000256" key="6">
    <source>
        <dbReference type="ARBA" id="ARBA00022989"/>
    </source>
</evidence>
<dbReference type="GO" id="GO:0042910">
    <property type="term" value="F:xenobiotic transmembrane transporter activity"/>
    <property type="evidence" value="ECO:0007669"/>
    <property type="project" value="InterPro"/>
</dbReference>
<keyword evidence="2" id="KW-0813">Transport</keyword>
<evidence type="ECO:0000256" key="7">
    <source>
        <dbReference type="ARBA" id="ARBA00023065"/>
    </source>
</evidence>
<evidence type="ECO:0000256" key="8">
    <source>
        <dbReference type="ARBA" id="ARBA00023136"/>
    </source>
</evidence>
<dbReference type="PANTHER" id="PTHR43298:SF2">
    <property type="entry name" value="FMN_FAD EXPORTER YEEO-RELATED"/>
    <property type="match status" value="1"/>
</dbReference>
<feature type="transmembrane region" description="Helical" evidence="10">
    <location>
        <begin position="166"/>
        <end position="189"/>
    </location>
</feature>
<gene>
    <name evidence="11" type="ORF">GCM10009039_00110</name>
</gene>
<dbReference type="Proteomes" id="UP000607197">
    <property type="component" value="Unassembled WGS sequence"/>
</dbReference>
<keyword evidence="5 10" id="KW-0812">Transmembrane</keyword>